<comment type="caution">
    <text evidence="3">The sequence shown here is derived from an EMBL/GenBank/DDBJ whole genome shotgun (WGS) entry which is preliminary data.</text>
</comment>
<dbReference type="PROSITE" id="PS51257">
    <property type="entry name" value="PROKAR_LIPOPROTEIN"/>
    <property type="match status" value="1"/>
</dbReference>
<evidence type="ECO:0008006" key="5">
    <source>
        <dbReference type="Google" id="ProtNLM"/>
    </source>
</evidence>
<evidence type="ECO:0000313" key="4">
    <source>
        <dbReference type="Proteomes" id="UP000287996"/>
    </source>
</evidence>
<dbReference type="EMBL" id="PIQH01000003">
    <property type="protein sequence ID" value="RUO80751.1"/>
    <property type="molecule type" value="Genomic_DNA"/>
</dbReference>
<feature type="region of interest" description="Disordered" evidence="1">
    <location>
        <begin position="126"/>
        <end position="145"/>
    </location>
</feature>
<dbReference type="OrthoDB" id="6238104at2"/>
<accession>A0A432ZSD7</accession>
<dbReference type="AlphaFoldDB" id="A0A432ZSD7"/>
<gene>
    <name evidence="3" type="ORF">CWI84_03970</name>
</gene>
<dbReference type="Gene3D" id="3.30.110.70">
    <property type="entry name" value="Hypothetical protein apc22750. Chain B"/>
    <property type="match status" value="1"/>
</dbReference>
<proteinExistence type="predicted"/>
<name>A0A432ZSD7_9GAMM</name>
<feature type="signal peptide" evidence="2">
    <location>
        <begin position="1"/>
        <end position="19"/>
    </location>
</feature>
<reference evidence="3 4" key="1">
    <citation type="journal article" date="2011" name="Front. Microbiol.">
        <title>Genomic signatures of strain selection and enhancement in Bacillus atrophaeus var. globigii, a historical biowarfare simulant.</title>
        <authorList>
            <person name="Gibbons H.S."/>
            <person name="Broomall S.M."/>
            <person name="McNew L.A."/>
            <person name="Daligault H."/>
            <person name="Chapman C."/>
            <person name="Bruce D."/>
            <person name="Karavis M."/>
            <person name="Krepps M."/>
            <person name="McGregor P.A."/>
            <person name="Hong C."/>
            <person name="Park K.H."/>
            <person name="Akmal A."/>
            <person name="Feldman A."/>
            <person name="Lin J.S."/>
            <person name="Chang W.E."/>
            <person name="Higgs B.W."/>
            <person name="Demirev P."/>
            <person name="Lindquist J."/>
            <person name="Liem A."/>
            <person name="Fochler E."/>
            <person name="Read T.D."/>
            <person name="Tapia R."/>
            <person name="Johnson S."/>
            <person name="Bishop-Lilly K.A."/>
            <person name="Detter C."/>
            <person name="Han C."/>
            <person name="Sozhamannan S."/>
            <person name="Rosenzweig C.N."/>
            <person name="Skowronski E.W."/>
        </authorList>
    </citation>
    <scope>NUCLEOTIDE SEQUENCE [LARGE SCALE GENOMIC DNA]</scope>
    <source>
        <strain evidence="3 4">CC-PW-9</strain>
    </source>
</reference>
<evidence type="ECO:0000256" key="2">
    <source>
        <dbReference type="SAM" id="SignalP"/>
    </source>
</evidence>
<keyword evidence="2" id="KW-0732">Signal</keyword>
<evidence type="ECO:0000313" key="3">
    <source>
        <dbReference type="EMBL" id="RUO80751.1"/>
    </source>
</evidence>
<organism evidence="3 4">
    <name type="scientific">Idiomarina tyrosinivorans</name>
    <dbReference type="NCBI Taxonomy" id="1445662"/>
    <lineage>
        <taxon>Bacteria</taxon>
        <taxon>Pseudomonadati</taxon>
        <taxon>Pseudomonadota</taxon>
        <taxon>Gammaproteobacteria</taxon>
        <taxon>Alteromonadales</taxon>
        <taxon>Idiomarinaceae</taxon>
        <taxon>Idiomarina</taxon>
    </lineage>
</organism>
<dbReference type="Proteomes" id="UP000287996">
    <property type="component" value="Unassembled WGS sequence"/>
</dbReference>
<keyword evidence="4" id="KW-1185">Reference proteome</keyword>
<sequence length="145" mass="15662">MNIKALFTLLSLIVLFALGGCQLAPSDGSATAEQVANETADVPRATFYRPYEIHHAKVTATRLAPVQSVACDEHGGVPRAQLALLRQADEIGANGVVLERCAEVHSAECVLAYECRGHAYEIDDRREGQGDESQGSPIEQPAIWF</sequence>
<protein>
    <recommendedName>
        <fullName evidence="5">Lipoprotein</fullName>
    </recommendedName>
</protein>
<feature type="chain" id="PRO_5019032075" description="Lipoprotein" evidence="2">
    <location>
        <begin position="20"/>
        <end position="145"/>
    </location>
</feature>
<evidence type="ECO:0000256" key="1">
    <source>
        <dbReference type="SAM" id="MobiDB-lite"/>
    </source>
</evidence>
<dbReference type="RefSeq" id="WP_126841282.1">
    <property type="nucleotide sequence ID" value="NZ_PIQH01000003.1"/>
</dbReference>